<dbReference type="eggNOG" id="COG2937">
    <property type="taxonomic scope" value="Bacteria"/>
</dbReference>
<dbReference type="KEGG" id="hch:HCH_05086"/>
<comment type="subcellular location">
    <subcellularLocation>
        <location evidence="14">Cell inner membrane</location>
        <topology evidence="14">Peripheral membrane protein</topology>
        <orientation evidence="14">Cytoplasmic side</orientation>
    </subcellularLocation>
    <subcellularLocation>
        <location evidence="1">Cell membrane</location>
        <topology evidence="1">Peripheral membrane protein</topology>
        <orientation evidence="1">Cytoplasmic side</orientation>
    </subcellularLocation>
</comment>
<dbReference type="EC" id="2.3.1.15" evidence="5 14"/>
<evidence type="ECO:0000256" key="1">
    <source>
        <dbReference type="ARBA" id="ARBA00004413"/>
    </source>
</evidence>
<dbReference type="InterPro" id="IPR002123">
    <property type="entry name" value="Plipid/glycerol_acylTrfase"/>
</dbReference>
<dbReference type="GO" id="GO:0004366">
    <property type="term" value="F:glycerol-3-phosphate O-acyltransferase activity"/>
    <property type="evidence" value="ECO:0007669"/>
    <property type="project" value="UniProtKB-UniRule"/>
</dbReference>
<keyword evidence="12 14" id="KW-0012">Acyltransferase</keyword>
<dbReference type="SUPFAM" id="SSF69593">
    <property type="entry name" value="Glycerol-3-phosphate (1)-acyltransferase"/>
    <property type="match status" value="1"/>
</dbReference>
<dbReference type="EMBL" id="CP000155">
    <property type="protein sequence ID" value="ABC31767.1"/>
    <property type="molecule type" value="Genomic_DNA"/>
</dbReference>
<evidence type="ECO:0000256" key="12">
    <source>
        <dbReference type="ARBA" id="ARBA00023315"/>
    </source>
</evidence>
<keyword evidence="9 14" id="KW-0472">Membrane</keyword>
<comment type="pathway">
    <text evidence="2 14">Phospholipid metabolism; CDP-diacylglycerol biosynthesis; CDP-diacylglycerol from sn-glycerol 3-phosphate: step 1/3.</text>
</comment>
<keyword evidence="10 14" id="KW-0594">Phospholipid biosynthesis</keyword>
<evidence type="ECO:0000256" key="3">
    <source>
        <dbReference type="ARBA" id="ARBA00005189"/>
    </source>
</evidence>
<keyword evidence="8 14" id="KW-0808">Transferase</keyword>
<evidence type="ECO:0000313" key="17">
    <source>
        <dbReference type="Proteomes" id="UP000000238"/>
    </source>
</evidence>
<evidence type="ECO:0000256" key="10">
    <source>
        <dbReference type="ARBA" id="ARBA00023209"/>
    </source>
</evidence>
<keyword evidence="14" id="KW-0443">Lipid metabolism</keyword>
<dbReference type="NCBIfam" id="NF003441">
    <property type="entry name" value="PRK04974.1"/>
    <property type="match status" value="1"/>
</dbReference>
<dbReference type="HAMAP" id="MF_00393">
    <property type="entry name" value="Glyc3P_acyltrans"/>
    <property type="match status" value="1"/>
</dbReference>
<dbReference type="GO" id="GO:0005886">
    <property type="term" value="C:plasma membrane"/>
    <property type="evidence" value="ECO:0007669"/>
    <property type="project" value="UniProtKB-SubCell"/>
</dbReference>
<dbReference type="Proteomes" id="UP000000238">
    <property type="component" value="Chromosome"/>
</dbReference>
<keyword evidence="11 14" id="KW-1208">Phospholipid metabolism</keyword>
<evidence type="ECO:0000256" key="13">
    <source>
        <dbReference type="ARBA" id="ARBA00048427"/>
    </source>
</evidence>
<accession>Q2SC57</accession>
<protein>
    <recommendedName>
        <fullName evidence="6 14">Glycerol-3-phosphate acyltransferase</fullName>
        <shortName evidence="14">GPAT</shortName>
        <ecNumber evidence="5 14">2.3.1.15</ecNumber>
    </recommendedName>
</protein>
<dbReference type="RefSeq" id="WP_011398832.1">
    <property type="nucleotide sequence ID" value="NC_007645.1"/>
</dbReference>
<dbReference type="STRING" id="349521.HCH_05086"/>
<comment type="catalytic activity">
    <reaction evidence="13 14">
        <text>sn-glycerol 3-phosphate + an acyl-CoA = a 1-acyl-sn-glycero-3-phosphate + CoA</text>
        <dbReference type="Rhea" id="RHEA:15325"/>
        <dbReference type="ChEBI" id="CHEBI:57287"/>
        <dbReference type="ChEBI" id="CHEBI:57597"/>
        <dbReference type="ChEBI" id="CHEBI:57970"/>
        <dbReference type="ChEBI" id="CHEBI:58342"/>
        <dbReference type="EC" id="2.3.1.15"/>
    </reaction>
</comment>
<keyword evidence="14" id="KW-0997">Cell inner membrane</keyword>
<evidence type="ECO:0000256" key="6">
    <source>
        <dbReference type="ARBA" id="ARBA00013432"/>
    </source>
</evidence>
<sequence>MLGITSFFFNLLRKILFLWVRTDVIGNDAKQLGLDPEKPVVYVLQHSSLSSRLVLEQECRLAGLPSSQAPLTLRDAVLSRSHFFLYEKRGQMFRRRHTPTITERLKQLVSAAQKDPGLDVQIVPVSLFWGRTPEKERSLFKLMLADTWSIAGRLRQFLTIVIHGRNTFIQFSKPISLRYIVDDTQDPQRANRKLARLLRVHFRRMRQAVVGPDLSHRRTLVSTLIRSPSVKDAIRETAKKENISPHKAKERARKYADEIASNVSIAAVRFLDIILTWVWNKIYNGVTINNIDAVKEAAKSSAVVYVPCHRSHIDYLLLSYVLYRNGLMVPHIAAGINLNMPVVGPILRRGGAFFMRRSFKNNKLYTAVFNEYMHSMFTRGHPVEYFVEGGRSRTGRTLQPKAGMLMMTVRSYLRNYKKPITFVPVYIGYEKILEARSYLGELRGKKKKDENIFGLFKSLRNLRNSFGRVSVNFGEPFALSDVLDKVQPHWRDQAYDQEPRPKWMPHMIDELAEMVATRINNAAALNPINIVATLLLATPKQAMDQKMLADHCDAVVSLLRMHPYSNEMSFPEGCGADWVKYTESMGLALRQHQKLGDIISLEGSSAILLTYYRNNILHFLALPALVASLFQNNSTMDRTKLVWLVSSIYPYIKSELFLRWHKDDVDPEIERWIETLCESNLLLKDKDNLYRPMAGSREFVLLNALAKTIIPTLERYYIAIAILRRHGKGAITANALEEQSTSMAERMSILYGLNAPEFFDKALFRNFINNLKSNEIIQVDEEGHIIYDEDLDNIAEDARLVLNAELRQSILQVAIETQPTQAPAA</sequence>
<evidence type="ECO:0000313" key="16">
    <source>
        <dbReference type="EMBL" id="ABC31767.1"/>
    </source>
</evidence>
<evidence type="ECO:0000256" key="5">
    <source>
        <dbReference type="ARBA" id="ARBA00013113"/>
    </source>
</evidence>
<dbReference type="Pfam" id="PF01553">
    <property type="entry name" value="Acyltransferase"/>
    <property type="match status" value="1"/>
</dbReference>
<comment type="similarity">
    <text evidence="4 14">Belongs to the GPAT/DAPAT family.</text>
</comment>
<evidence type="ECO:0000256" key="11">
    <source>
        <dbReference type="ARBA" id="ARBA00023264"/>
    </source>
</evidence>
<dbReference type="AlphaFoldDB" id="Q2SC57"/>
<keyword evidence="17" id="KW-1185">Reference proteome</keyword>
<comment type="domain">
    <text evidence="14">The HXXXXD motif is essential for acyltransferase activity and may constitute the binding site for the phosphate moiety of the glycerol-3-phosphate.</text>
</comment>
<dbReference type="PIRSF" id="PIRSF500064">
    <property type="entry name" value="GPAT"/>
    <property type="match status" value="1"/>
</dbReference>
<reference evidence="16 17" key="1">
    <citation type="journal article" date="2005" name="Nucleic Acids Res.">
        <title>Genomic blueprint of Hahella chejuensis, a marine microbe producing an algicidal agent.</title>
        <authorList>
            <person name="Jeong H."/>
            <person name="Yim J.H."/>
            <person name="Lee C."/>
            <person name="Choi S.-H."/>
            <person name="Park Y.K."/>
            <person name="Yoon S.H."/>
            <person name="Hur C.-G."/>
            <person name="Kang H.-Y."/>
            <person name="Kim D."/>
            <person name="Lee H.H."/>
            <person name="Park K.H."/>
            <person name="Park S.-H."/>
            <person name="Park H.-S."/>
            <person name="Lee H.K."/>
            <person name="Oh T.K."/>
            <person name="Kim J.F."/>
        </authorList>
    </citation>
    <scope>NUCLEOTIDE SEQUENCE [LARGE SCALE GENOMIC DNA]</scope>
    <source>
        <strain evidence="16 17">KCTC 2396</strain>
    </source>
</reference>
<dbReference type="Pfam" id="PF19277">
    <property type="entry name" value="GPAT_C"/>
    <property type="match status" value="1"/>
</dbReference>
<dbReference type="NCBIfam" id="TIGR03703">
    <property type="entry name" value="plsB"/>
    <property type="match status" value="1"/>
</dbReference>
<gene>
    <name evidence="14" type="primary">plsB</name>
    <name evidence="16" type="ordered locus">HCH_05086</name>
</gene>
<evidence type="ECO:0000256" key="4">
    <source>
        <dbReference type="ARBA" id="ARBA00007937"/>
    </source>
</evidence>
<keyword evidence="7 14" id="KW-1003">Cell membrane</keyword>
<name>Q2SC57_HAHCH</name>
<evidence type="ECO:0000256" key="14">
    <source>
        <dbReference type="HAMAP-Rule" id="MF_00393"/>
    </source>
</evidence>
<dbReference type="InterPro" id="IPR028354">
    <property type="entry name" value="GPAT_PlsB"/>
</dbReference>
<dbReference type="SMART" id="SM00563">
    <property type="entry name" value="PlsC"/>
    <property type="match status" value="1"/>
</dbReference>
<keyword evidence="14" id="KW-0444">Lipid biosynthesis</keyword>
<feature type="domain" description="Phospholipid/glycerol acyltransferase" evidence="15">
    <location>
        <begin position="303"/>
        <end position="430"/>
    </location>
</feature>
<dbReference type="GO" id="GO:0016024">
    <property type="term" value="P:CDP-diacylglycerol biosynthetic process"/>
    <property type="evidence" value="ECO:0007669"/>
    <property type="project" value="UniProtKB-UniRule"/>
</dbReference>
<proteinExistence type="inferred from homology"/>
<dbReference type="GO" id="GO:0006631">
    <property type="term" value="P:fatty acid metabolic process"/>
    <property type="evidence" value="ECO:0007669"/>
    <property type="project" value="TreeGrafter"/>
</dbReference>
<evidence type="ECO:0000256" key="2">
    <source>
        <dbReference type="ARBA" id="ARBA00004765"/>
    </source>
</evidence>
<evidence type="ECO:0000259" key="15">
    <source>
        <dbReference type="SMART" id="SM00563"/>
    </source>
</evidence>
<comment type="pathway">
    <text evidence="3">Lipid metabolism.</text>
</comment>
<dbReference type="CDD" id="cd07993">
    <property type="entry name" value="LPLAT_DHAPAT-like"/>
    <property type="match status" value="1"/>
</dbReference>
<organism evidence="16 17">
    <name type="scientific">Hahella chejuensis (strain KCTC 2396)</name>
    <dbReference type="NCBI Taxonomy" id="349521"/>
    <lineage>
        <taxon>Bacteria</taxon>
        <taxon>Pseudomonadati</taxon>
        <taxon>Pseudomonadota</taxon>
        <taxon>Gammaproteobacteria</taxon>
        <taxon>Oceanospirillales</taxon>
        <taxon>Hahellaceae</taxon>
        <taxon>Hahella</taxon>
    </lineage>
</organism>
<dbReference type="InterPro" id="IPR045520">
    <property type="entry name" value="GPAT/DHAPAT_C"/>
</dbReference>
<dbReference type="PIRSF" id="PIRSF000437">
    <property type="entry name" value="GPAT_DHAPAT"/>
    <property type="match status" value="1"/>
</dbReference>
<dbReference type="InterPro" id="IPR022284">
    <property type="entry name" value="GPAT/DHAPAT"/>
</dbReference>
<dbReference type="OrthoDB" id="335193at2"/>
<dbReference type="InterPro" id="IPR041728">
    <property type="entry name" value="GPAT/DHAPAT_LPLAT"/>
</dbReference>
<evidence type="ECO:0000256" key="7">
    <source>
        <dbReference type="ARBA" id="ARBA00022475"/>
    </source>
</evidence>
<evidence type="ECO:0000256" key="8">
    <source>
        <dbReference type="ARBA" id="ARBA00022679"/>
    </source>
</evidence>
<dbReference type="HOGENOM" id="CLU_015407_0_0_6"/>
<dbReference type="UniPathway" id="UPA00557">
    <property type="reaction ID" value="UER00612"/>
</dbReference>
<dbReference type="PANTHER" id="PTHR12563">
    <property type="entry name" value="GLYCEROL-3-PHOSPHATE ACYLTRANSFERASE"/>
    <property type="match status" value="1"/>
</dbReference>
<dbReference type="PANTHER" id="PTHR12563:SF17">
    <property type="entry name" value="DIHYDROXYACETONE PHOSPHATE ACYLTRANSFERASE"/>
    <property type="match status" value="1"/>
</dbReference>
<evidence type="ECO:0000256" key="9">
    <source>
        <dbReference type="ARBA" id="ARBA00023136"/>
    </source>
</evidence>
<feature type="short sequence motif" description="HXXXXD motif" evidence="14">
    <location>
        <begin position="308"/>
        <end position="313"/>
    </location>
</feature>